<accession>A0A512DA67</accession>
<proteinExistence type="predicted"/>
<comment type="caution">
    <text evidence="2">The sequence shown here is derived from an EMBL/GenBank/DDBJ whole genome shotgun (WGS) entry which is preliminary data.</text>
</comment>
<dbReference type="EMBL" id="BJYY01000009">
    <property type="protein sequence ID" value="GEO33384.1"/>
    <property type="molecule type" value="Genomic_DNA"/>
</dbReference>
<name>A0A512DA67_9CELL</name>
<organism evidence="2 3">
    <name type="scientific">Cellulomonas aerilata</name>
    <dbReference type="NCBI Taxonomy" id="515326"/>
    <lineage>
        <taxon>Bacteria</taxon>
        <taxon>Bacillati</taxon>
        <taxon>Actinomycetota</taxon>
        <taxon>Actinomycetes</taxon>
        <taxon>Micrococcales</taxon>
        <taxon>Cellulomonadaceae</taxon>
        <taxon>Cellulomonas</taxon>
    </lineage>
</organism>
<keyword evidence="3" id="KW-1185">Reference proteome</keyword>
<gene>
    <name evidence="2" type="ORF">CAE01nite_11090</name>
</gene>
<feature type="region of interest" description="Disordered" evidence="1">
    <location>
        <begin position="36"/>
        <end position="67"/>
    </location>
</feature>
<evidence type="ECO:0000256" key="1">
    <source>
        <dbReference type="SAM" id="MobiDB-lite"/>
    </source>
</evidence>
<evidence type="ECO:0000313" key="3">
    <source>
        <dbReference type="Proteomes" id="UP000321181"/>
    </source>
</evidence>
<sequence>MRDLARAHGGDATYDLATNSFLVTLPGALAEGAADPAVGGAAATTRHGPGKPATNSAPARLEVSAAG</sequence>
<evidence type="ECO:0000313" key="2">
    <source>
        <dbReference type="EMBL" id="GEO33384.1"/>
    </source>
</evidence>
<dbReference type="AlphaFoldDB" id="A0A512DA67"/>
<dbReference type="Proteomes" id="UP000321181">
    <property type="component" value="Unassembled WGS sequence"/>
</dbReference>
<protein>
    <submittedName>
        <fullName evidence="2">Uncharacterized protein</fullName>
    </submittedName>
</protein>
<reference evidence="2 3" key="1">
    <citation type="submission" date="2019-07" db="EMBL/GenBank/DDBJ databases">
        <title>Whole genome shotgun sequence of Cellulomonas aerilata NBRC 106308.</title>
        <authorList>
            <person name="Hosoyama A."/>
            <person name="Uohara A."/>
            <person name="Ohji S."/>
            <person name="Ichikawa N."/>
        </authorList>
    </citation>
    <scope>NUCLEOTIDE SEQUENCE [LARGE SCALE GENOMIC DNA]</scope>
    <source>
        <strain evidence="2 3">NBRC 106308</strain>
    </source>
</reference>